<sequence>MKDQDPDNRDRLASQNDDASANQFGTGYDGVDPDSQKSDDRTNQFGTGYAGTPPSTSDDANQFGTGYAGTPPSTDNRANQFGLGYGGVDDSVIEDPYGDRADEQDLDDLYVDVER</sequence>
<evidence type="ECO:0000313" key="2">
    <source>
        <dbReference type="EMBL" id="PSB19951.1"/>
    </source>
</evidence>
<dbReference type="EMBL" id="PVWG01000008">
    <property type="protein sequence ID" value="PSB19951.1"/>
    <property type="molecule type" value="Genomic_DNA"/>
</dbReference>
<evidence type="ECO:0000313" key="3">
    <source>
        <dbReference type="Proteomes" id="UP000238634"/>
    </source>
</evidence>
<reference evidence="2 3" key="2">
    <citation type="submission" date="2018-03" db="EMBL/GenBank/DDBJ databases">
        <title>The ancient ancestry and fast evolution of plastids.</title>
        <authorList>
            <person name="Moore K.R."/>
            <person name="Magnabosco C."/>
            <person name="Momper L."/>
            <person name="Gold D.A."/>
            <person name="Bosak T."/>
            <person name="Fournier G.P."/>
        </authorList>
    </citation>
    <scope>NUCLEOTIDE SEQUENCE [LARGE SCALE GENOMIC DNA]</scope>
    <source>
        <strain evidence="2 3">ULC007</strain>
    </source>
</reference>
<name>A0A2T1DHN9_9CYAN</name>
<evidence type="ECO:0000256" key="1">
    <source>
        <dbReference type="SAM" id="MobiDB-lite"/>
    </source>
</evidence>
<dbReference type="AlphaFoldDB" id="A0A2T1DHN9"/>
<feature type="compositionally biased region" description="Acidic residues" evidence="1">
    <location>
        <begin position="104"/>
        <end position="115"/>
    </location>
</feature>
<organism evidence="2 3">
    <name type="scientific">Phormidesmis priestleyi ULC007</name>
    <dbReference type="NCBI Taxonomy" id="1920490"/>
    <lineage>
        <taxon>Bacteria</taxon>
        <taxon>Bacillati</taxon>
        <taxon>Cyanobacteriota</taxon>
        <taxon>Cyanophyceae</taxon>
        <taxon>Leptolyngbyales</taxon>
        <taxon>Leptolyngbyaceae</taxon>
        <taxon>Phormidesmis</taxon>
    </lineage>
</organism>
<keyword evidence="3" id="KW-1185">Reference proteome</keyword>
<reference evidence="2 3" key="1">
    <citation type="submission" date="2018-02" db="EMBL/GenBank/DDBJ databases">
        <authorList>
            <person name="Cohen D.B."/>
            <person name="Kent A.D."/>
        </authorList>
    </citation>
    <scope>NUCLEOTIDE SEQUENCE [LARGE SCALE GENOMIC DNA]</scope>
    <source>
        <strain evidence="2 3">ULC007</strain>
    </source>
</reference>
<dbReference type="Proteomes" id="UP000238634">
    <property type="component" value="Unassembled WGS sequence"/>
</dbReference>
<feature type="compositionally biased region" description="Basic and acidic residues" evidence="1">
    <location>
        <begin position="1"/>
        <end position="12"/>
    </location>
</feature>
<feature type="region of interest" description="Disordered" evidence="1">
    <location>
        <begin position="1"/>
        <end position="115"/>
    </location>
</feature>
<accession>A0A2T1DHN9</accession>
<feature type="compositionally biased region" description="Polar residues" evidence="1">
    <location>
        <begin position="13"/>
        <end position="25"/>
    </location>
</feature>
<proteinExistence type="predicted"/>
<gene>
    <name evidence="2" type="ORF">C7B65_09820</name>
</gene>
<comment type="caution">
    <text evidence="2">The sequence shown here is derived from an EMBL/GenBank/DDBJ whole genome shotgun (WGS) entry which is preliminary data.</text>
</comment>
<dbReference type="STRING" id="1920490.GCA_001895925_04007"/>
<protein>
    <submittedName>
        <fullName evidence="2">Uncharacterized protein</fullName>
    </submittedName>
</protein>
<feature type="compositionally biased region" description="Polar residues" evidence="1">
    <location>
        <begin position="53"/>
        <end position="64"/>
    </location>
</feature>